<dbReference type="GO" id="GO:0007399">
    <property type="term" value="P:nervous system development"/>
    <property type="evidence" value="ECO:0007669"/>
    <property type="project" value="UniProtKB-KW"/>
</dbReference>
<evidence type="ECO:0000256" key="3">
    <source>
        <dbReference type="ARBA" id="ARBA00022723"/>
    </source>
</evidence>
<dbReference type="GO" id="GO:0008270">
    <property type="term" value="F:zinc ion binding"/>
    <property type="evidence" value="ECO:0007669"/>
    <property type="project" value="UniProtKB-KW"/>
</dbReference>
<comment type="caution">
    <text evidence="10">The sequence shown here is derived from an EMBL/GenBank/DDBJ whole genome shotgun (WGS) entry which is preliminary data.</text>
</comment>
<keyword evidence="3" id="KW-0479">Metal-binding</keyword>
<keyword evidence="4" id="KW-0677">Repeat</keyword>
<name>A0ABD2PUI9_9PLAT</name>
<dbReference type="PANTHER" id="PTHR10816:SF15">
    <property type="entry name" value="MYELIN TRANSCRIPTION FACTOR 1-LIKE PROTEIN"/>
    <property type="match status" value="1"/>
</dbReference>
<accession>A0ABD2PUI9</accession>
<evidence type="ECO:0000256" key="4">
    <source>
        <dbReference type="ARBA" id="ARBA00022737"/>
    </source>
</evidence>
<evidence type="ECO:0000256" key="8">
    <source>
        <dbReference type="ARBA" id="ARBA00023163"/>
    </source>
</evidence>
<evidence type="ECO:0008006" key="12">
    <source>
        <dbReference type="Google" id="ProtNLM"/>
    </source>
</evidence>
<evidence type="ECO:0000256" key="2">
    <source>
        <dbReference type="ARBA" id="ARBA00010194"/>
    </source>
</evidence>
<evidence type="ECO:0000313" key="11">
    <source>
        <dbReference type="Proteomes" id="UP001626550"/>
    </source>
</evidence>
<evidence type="ECO:0000256" key="7">
    <source>
        <dbReference type="ARBA" id="ARBA00023015"/>
    </source>
</evidence>
<comment type="similarity">
    <text evidence="2">Belongs to the MYT1 family.</text>
</comment>
<dbReference type="FunFam" id="4.10.320.30:FF:000001">
    <property type="entry name" value="Myelin transcription factor 1-like, a"/>
    <property type="match status" value="2"/>
</dbReference>
<protein>
    <recommendedName>
        <fullName evidence="12">Myelin transcription factor 1-like protein</fullName>
    </recommendedName>
</protein>
<comment type="subcellular location">
    <subcellularLocation>
        <location evidence="1">Nucleus</location>
    </subcellularLocation>
</comment>
<keyword evidence="6" id="KW-0862">Zinc</keyword>
<gene>
    <name evidence="10" type="ORF">Ciccas_010705</name>
</gene>
<sequence>MDAQLLELLKKYPNEMEPRSNPANQCPNPNCDSSGHVTGLFAHHRSLSGCPRKTKAVMTMNLRPNVLKCPVPGCNGKGHVNKTRLSHRSVSGCPRAYNASNIRPREERDLLLEPSEMLRNLMFLKANLEKAFHQSQ</sequence>
<dbReference type="InterPro" id="IPR002515">
    <property type="entry name" value="Znf_C2H2C"/>
</dbReference>
<evidence type="ECO:0000256" key="5">
    <source>
        <dbReference type="ARBA" id="ARBA00022771"/>
    </source>
</evidence>
<dbReference type="PANTHER" id="PTHR10816">
    <property type="entry name" value="MYELIN TRANSCRIPTION FACTOR 1-RELATED"/>
    <property type="match status" value="1"/>
</dbReference>
<evidence type="ECO:0000256" key="1">
    <source>
        <dbReference type="ARBA" id="ARBA00004123"/>
    </source>
</evidence>
<keyword evidence="5" id="KW-0863">Zinc-finger</keyword>
<dbReference type="GO" id="GO:0005634">
    <property type="term" value="C:nucleus"/>
    <property type="evidence" value="ECO:0007669"/>
    <property type="project" value="UniProtKB-SubCell"/>
</dbReference>
<keyword evidence="11" id="KW-1185">Reference proteome</keyword>
<keyword evidence="8" id="KW-0804">Transcription</keyword>
<organism evidence="10 11">
    <name type="scientific">Cichlidogyrus casuarinus</name>
    <dbReference type="NCBI Taxonomy" id="1844966"/>
    <lineage>
        <taxon>Eukaryota</taxon>
        <taxon>Metazoa</taxon>
        <taxon>Spiralia</taxon>
        <taxon>Lophotrochozoa</taxon>
        <taxon>Platyhelminthes</taxon>
        <taxon>Monogenea</taxon>
        <taxon>Monopisthocotylea</taxon>
        <taxon>Dactylogyridea</taxon>
        <taxon>Ancyrocephalidae</taxon>
        <taxon>Cichlidogyrus</taxon>
    </lineage>
</organism>
<dbReference type="Pfam" id="PF01530">
    <property type="entry name" value="zf-C2HC"/>
    <property type="match status" value="2"/>
</dbReference>
<evidence type="ECO:0000256" key="6">
    <source>
        <dbReference type="ARBA" id="ARBA00022833"/>
    </source>
</evidence>
<keyword evidence="9" id="KW-0539">Nucleus</keyword>
<proteinExistence type="inferred from homology"/>
<evidence type="ECO:0000256" key="9">
    <source>
        <dbReference type="ARBA" id="ARBA00023242"/>
    </source>
</evidence>
<keyword evidence="7" id="KW-0805">Transcription regulation</keyword>
<dbReference type="PROSITE" id="PS51802">
    <property type="entry name" value="ZF_CCHHC"/>
    <property type="match status" value="1"/>
</dbReference>
<dbReference type="InterPro" id="IPR036060">
    <property type="entry name" value="Znf_C2H2C_sf"/>
</dbReference>
<dbReference type="Proteomes" id="UP001626550">
    <property type="component" value="Unassembled WGS sequence"/>
</dbReference>
<dbReference type="Gene3D" id="4.10.320.30">
    <property type="match status" value="2"/>
</dbReference>
<evidence type="ECO:0000313" key="10">
    <source>
        <dbReference type="EMBL" id="KAL3310723.1"/>
    </source>
</evidence>
<dbReference type="SUPFAM" id="SSF103637">
    <property type="entry name" value="CCHHC domain"/>
    <property type="match status" value="2"/>
</dbReference>
<dbReference type="EMBL" id="JBJKFK010002691">
    <property type="protein sequence ID" value="KAL3310723.1"/>
    <property type="molecule type" value="Genomic_DNA"/>
</dbReference>
<reference evidence="10 11" key="1">
    <citation type="submission" date="2024-11" db="EMBL/GenBank/DDBJ databases">
        <title>Adaptive evolution of stress response genes in parasites aligns with host niche diversity.</title>
        <authorList>
            <person name="Hahn C."/>
            <person name="Resl P."/>
        </authorList>
    </citation>
    <scope>NUCLEOTIDE SEQUENCE [LARGE SCALE GENOMIC DNA]</scope>
    <source>
        <strain evidence="10">EGGRZ-B1_66</strain>
        <tissue evidence="10">Body</tissue>
    </source>
</reference>
<dbReference type="AlphaFoldDB" id="A0ABD2PUI9"/>